<dbReference type="RefSeq" id="WP_256549718.1">
    <property type="nucleotide sequence ID" value="NZ_CP101751.1"/>
</dbReference>
<organism evidence="2 3">
    <name type="scientific">Flavobacterium cerinum</name>
    <dbReference type="NCBI Taxonomy" id="2502784"/>
    <lineage>
        <taxon>Bacteria</taxon>
        <taxon>Pseudomonadati</taxon>
        <taxon>Bacteroidota</taxon>
        <taxon>Flavobacteriia</taxon>
        <taxon>Flavobacteriales</taxon>
        <taxon>Flavobacteriaceae</taxon>
        <taxon>Flavobacterium</taxon>
    </lineage>
</organism>
<gene>
    <name evidence="2" type="ORF">NOX80_10440</name>
</gene>
<dbReference type="EMBL" id="CP101751">
    <property type="protein sequence ID" value="UUC44049.1"/>
    <property type="molecule type" value="Genomic_DNA"/>
</dbReference>
<feature type="compositionally biased region" description="Gly residues" evidence="1">
    <location>
        <begin position="219"/>
        <end position="229"/>
    </location>
</feature>
<dbReference type="Pfam" id="PF14113">
    <property type="entry name" value="Tae4"/>
    <property type="match status" value="1"/>
</dbReference>
<sequence>MKNYLKHIRFWTGFSCLFLCIACEPETFEEKERDSDPNTSIFFKKLTLEELRQQHPVMEKLEIVKTDFQKSNQKGNSISASDYGFTVNTDEITYIENGEQHSYTFLITRDNPISEVENLVLDYDKGQYNAYLVTYEATPDKLAATEGQGHRVRIVALSDFNLLLANRKRQNPCVTVIKKAVAWNELGQVTHSEWIEVIDQDCVNQSNGGGQSNSFSSSGGHGSSSGGVSNGGWGGWMGTGFNTGVYGPPQGGSHDGYTGGNTIGHSGAAGSATTDFTIGVTNPLPTINNNGNSGGHSILTKPVFNLKFGLYLKNFKNSMQTLVPNHLWWRSAEGKGIIQYLKEHFDNQTGTIDTETSEFAIWAVQYLESHPEVTWEQFENWFLGEVEGNDGDYDSEFWENPNLTFQQQQLPTYPVFFEAFPKKQNGNTIRNMPNNEVFQLVGGSMLSSHLSGNPNYKNACAIRGSRALNYSGINIGIVKHNGVQKTEKGDDLKNYILSATAFNVWMHKTFGEPTYRLSGSQVSDKTAVVSFLKGKTGLYTILNASPGIAAIRVMLT</sequence>
<evidence type="ECO:0000313" key="2">
    <source>
        <dbReference type="EMBL" id="UUC44049.1"/>
    </source>
</evidence>
<evidence type="ECO:0000313" key="3">
    <source>
        <dbReference type="Proteomes" id="UP001059844"/>
    </source>
</evidence>
<proteinExistence type="predicted"/>
<feature type="region of interest" description="Disordered" evidence="1">
    <location>
        <begin position="208"/>
        <end position="229"/>
    </location>
</feature>
<evidence type="ECO:0000256" key="1">
    <source>
        <dbReference type="SAM" id="MobiDB-lite"/>
    </source>
</evidence>
<keyword evidence="3" id="KW-1185">Reference proteome</keyword>
<dbReference type="Gene3D" id="3.90.1720.70">
    <property type="match status" value="1"/>
</dbReference>
<dbReference type="InterPro" id="IPR025562">
    <property type="entry name" value="Tae4"/>
</dbReference>
<accession>A0ABY5IMR6</accession>
<name>A0ABY5IMR6_9FLAO</name>
<protein>
    <submittedName>
        <fullName evidence="2">Type VI secretion system amidase effector protein Tae4</fullName>
    </submittedName>
</protein>
<dbReference type="Proteomes" id="UP001059844">
    <property type="component" value="Chromosome"/>
</dbReference>
<reference evidence="2" key="1">
    <citation type="submission" date="2022-07" db="EMBL/GenBank/DDBJ databases">
        <title>Isolation, identification, and degradation of a PFOSA degrading strain from sewage treatment plant.</title>
        <authorList>
            <person name="Zhang L."/>
            <person name="Huo Y."/>
        </authorList>
    </citation>
    <scope>NUCLEOTIDE SEQUENCE</scope>
    <source>
        <strain evidence="2">C1</strain>
    </source>
</reference>